<reference evidence="3 4" key="2">
    <citation type="submission" date="2018-03" db="EMBL/GenBank/DDBJ databases">
        <authorList>
            <person name="Keele B.F."/>
        </authorList>
    </citation>
    <scope>NUCLEOTIDE SEQUENCE [LARGE SCALE GENOMIC DNA]</scope>
    <source>
        <strain evidence="3 4">D13</strain>
    </source>
</reference>
<feature type="region of interest" description="Disordered" evidence="1">
    <location>
        <begin position="25"/>
        <end position="60"/>
    </location>
</feature>
<evidence type="ECO:0000313" key="3">
    <source>
        <dbReference type="EMBL" id="AVP99197.1"/>
    </source>
</evidence>
<dbReference type="OrthoDB" id="5964849at2"/>
<organism evidence="3 4">
    <name type="scientific">Ahniella affigens</name>
    <dbReference type="NCBI Taxonomy" id="2021234"/>
    <lineage>
        <taxon>Bacteria</taxon>
        <taxon>Pseudomonadati</taxon>
        <taxon>Pseudomonadota</taxon>
        <taxon>Gammaproteobacteria</taxon>
        <taxon>Lysobacterales</taxon>
        <taxon>Rhodanobacteraceae</taxon>
        <taxon>Ahniella</taxon>
    </lineage>
</organism>
<proteinExistence type="predicted"/>
<dbReference type="RefSeq" id="WP_106893117.1">
    <property type="nucleotide sequence ID" value="NZ_CP027860.1"/>
</dbReference>
<dbReference type="Proteomes" id="UP000241074">
    <property type="component" value="Chromosome"/>
</dbReference>
<reference evidence="3 4" key="1">
    <citation type="submission" date="2018-03" db="EMBL/GenBank/DDBJ databases">
        <title>Ahniella affigens gen. nov., sp. nov., a gammaproteobacterium isolated from sandy soil near a stream.</title>
        <authorList>
            <person name="Ko Y."/>
            <person name="Kim J.-H."/>
        </authorList>
    </citation>
    <scope>NUCLEOTIDE SEQUENCE [LARGE SCALE GENOMIC DNA]</scope>
    <source>
        <strain evidence="3 4">D13</strain>
    </source>
</reference>
<dbReference type="InterPro" id="IPR011990">
    <property type="entry name" value="TPR-like_helical_dom_sf"/>
</dbReference>
<dbReference type="EMBL" id="CP027860">
    <property type="protein sequence ID" value="AVP99197.1"/>
    <property type="molecule type" value="Genomic_DNA"/>
</dbReference>
<feature type="chain" id="PRO_5015118868" evidence="2">
    <location>
        <begin position="22"/>
        <end position="436"/>
    </location>
</feature>
<evidence type="ECO:0000256" key="1">
    <source>
        <dbReference type="SAM" id="MobiDB-lite"/>
    </source>
</evidence>
<accession>A0A2P1PWH1</accession>
<dbReference type="SUPFAM" id="SSF48452">
    <property type="entry name" value="TPR-like"/>
    <property type="match status" value="2"/>
</dbReference>
<name>A0A2P1PWH1_9GAMM</name>
<feature type="compositionally biased region" description="Basic and acidic residues" evidence="1">
    <location>
        <begin position="37"/>
        <end position="49"/>
    </location>
</feature>
<dbReference type="KEGG" id="xba:C7S18_19400"/>
<evidence type="ECO:0000256" key="2">
    <source>
        <dbReference type="SAM" id="SignalP"/>
    </source>
</evidence>
<protein>
    <submittedName>
        <fullName evidence="3">Uncharacterized protein</fullName>
    </submittedName>
</protein>
<keyword evidence="4" id="KW-1185">Reference proteome</keyword>
<keyword evidence="2" id="KW-0732">Signal</keyword>
<feature type="signal peptide" evidence="2">
    <location>
        <begin position="1"/>
        <end position="21"/>
    </location>
</feature>
<evidence type="ECO:0000313" key="4">
    <source>
        <dbReference type="Proteomes" id="UP000241074"/>
    </source>
</evidence>
<dbReference type="AlphaFoldDB" id="A0A2P1PWH1"/>
<sequence length="436" mass="48164">MKSILRTGVLCLAITAGLGLALPDTSYARDSGSSSQFKRDRDRNKKTEKAPNPYPNAKRVEPTFKMSERLNKKLVAGFDAIDEGDYDKAETLLNEVLADKKVNKLEQANVYQGLGNVYSERDDDVAKQLEYYQKAVDLDALPNTNHFGLMIGVSQLASNEDMYDLAINYAKRFLDETGSDDARAWQVLAISYYRQEKFDLVPEPAKKAVATAKEPSDSMYQLIVQSYYDAEKYPEAVREAEEILAKKPDLLPIVKLASQSYLEMEGGEAKAAGVLQAAYDRGVLKSENDIRHLASIYSYVDMPLKAVEVVNSAVAANKLKPSLDTYKTLGDALRYADKYVESADAYSKAEPFAQNGEILYLKALALYEGDKYPECKQAATAAAAKGGFERQGENWLTLGNCELELDNLSAAKAAYTKALAFPSTKESAASWLKSVK</sequence>
<gene>
    <name evidence="3" type="ORF">C7S18_19400</name>
</gene>
<dbReference type="Gene3D" id="1.25.40.10">
    <property type="entry name" value="Tetratricopeptide repeat domain"/>
    <property type="match status" value="3"/>
</dbReference>